<dbReference type="CDD" id="cd06171">
    <property type="entry name" value="Sigma70_r4"/>
    <property type="match status" value="1"/>
</dbReference>
<dbReference type="GO" id="GO:0003677">
    <property type="term" value="F:DNA binding"/>
    <property type="evidence" value="ECO:0007669"/>
    <property type="project" value="InterPro"/>
</dbReference>
<gene>
    <name evidence="7" type="ORF">HD601_005336</name>
</gene>
<dbReference type="InterPro" id="IPR036388">
    <property type="entry name" value="WH-like_DNA-bd_sf"/>
</dbReference>
<evidence type="ECO:0000259" key="6">
    <source>
        <dbReference type="Pfam" id="PF08281"/>
    </source>
</evidence>
<dbReference type="GO" id="GO:0006352">
    <property type="term" value="P:DNA-templated transcription initiation"/>
    <property type="evidence" value="ECO:0007669"/>
    <property type="project" value="InterPro"/>
</dbReference>
<organism evidence="7 8">
    <name type="scientific">Jiangella mangrovi</name>
    <dbReference type="NCBI Taxonomy" id="1524084"/>
    <lineage>
        <taxon>Bacteria</taxon>
        <taxon>Bacillati</taxon>
        <taxon>Actinomycetota</taxon>
        <taxon>Actinomycetes</taxon>
        <taxon>Jiangellales</taxon>
        <taxon>Jiangellaceae</taxon>
        <taxon>Jiangella</taxon>
    </lineage>
</organism>
<evidence type="ECO:0000256" key="4">
    <source>
        <dbReference type="ARBA" id="ARBA00023163"/>
    </source>
</evidence>
<feature type="domain" description="RNA polymerase sigma-70 region 2" evidence="5">
    <location>
        <begin position="27"/>
        <end position="92"/>
    </location>
</feature>
<dbReference type="Gene3D" id="1.10.10.10">
    <property type="entry name" value="Winged helix-like DNA-binding domain superfamily/Winged helix DNA-binding domain"/>
    <property type="match status" value="1"/>
</dbReference>
<keyword evidence="3" id="KW-0731">Sigma factor</keyword>
<evidence type="ECO:0000259" key="5">
    <source>
        <dbReference type="Pfam" id="PF04542"/>
    </source>
</evidence>
<sequence length="182" mass="19863">MTAGEGSDDELLRRVGRGDRAAFDTYYERNAAWLAVRIRRRCGGDAELTADVLQETFIAVWRAAGSYAGNGQSGGWLWAIATRRLIDAHRRRVVRGVNVGEPDDERAIAPAPSAEDEALASTYGAELATALDRLSPELRAVLQATVLDGFTVRETAILLDVPEGTVKSRAVRARRQLREALS</sequence>
<keyword evidence="8" id="KW-1185">Reference proteome</keyword>
<dbReference type="InterPro" id="IPR013249">
    <property type="entry name" value="RNA_pol_sigma70_r4_t2"/>
</dbReference>
<dbReference type="SUPFAM" id="SSF88946">
    <property type="entry name" value="Sigma2 domain of RNA polymerase sigma factors"/>
    <property type="match status" value="1"/>
</dbReference>
<feature type="domain" description="RNA polymerase sigma factor 70 region 4 type 2" evidence="6">
    <location>
        <begin position="126"/>
        <end position="177"/>
    </location>
</feature>
<evidence type="ECO:0000256" key="2">
    <source>
        <dbReference type="ARBA" id="ARBA00023015"/>
    </source>
</evidence>
<dbReference type="InterPro" id="IPR013324">
    <property type="entry name" value="RNA_pol_sigma_r3/r4-like"/>
</dbReference>
<accession>A0A7W9GW48</accession>
<evidence type="ECO:0000256" key="3">
    <source>
        <dbReference type="ARBA" id="ARBA00023082"/>
    </source>
</evidence>
<dbReference type="Pfam" id="PF08281">
    <property type="entry name" value="Sigma70_r4_2"/>
    <property type="match status" value="1"/>
</dbReference>
<dbReference type="GO" id="GO:0016987">
    <property type="term" value="F:sigma factor activity"/>
    <property type="evidence" value="ECO:0007669"/>
    <property type="project" value="UniProtKB-KW"/>
</dbReference>
<dbReference type="NCBIfam" id="TIGR02937">
    <property type="entry name" value="sigma70-ECF"/>
    <property type="match status" value="1"/>
</dbReference>
<dbReference type="Proteomes" id="UP000542813">
    <property type="component" value="Unassembled WGS sequence"/>
</dbReference>
<dbReference type="SUPFAM" id="SSF88659">
    <property type="entry name" value="Sigma3 and sigma4 domains of RNA polymerase sigma factors"/>
    <property type="match status" value="1"/>
</dbReference>
<protein>
    <submittedName>
        <fullName evidence="7">RNA polymerase sigma-70 factor (ECF subfamily)</fullName>
    </submittedName>
</protein>
<evidence type="ECO:0000313" key="8">
    <source>
        <dbReference type="Proteomes" id="UP000542813"/>
    </source>
</evidence>
<comment type="similarity">
    <text evidence="1">Belongs to the sigma-70 factor family. ECF subfamily.</text>
</comment>
<comment type="caution">
    <text evidence="7">The sequence shown here is derived from an EMBL/GenBank/DDBJ whole genome shotgun (WGS) entry which is preliminary data.</text>
</comment>
<dbReference type="InterPro" id="IPR007627">
    <property type="entry name" value="RNA_pol_sigma70_r2"/>
</dbReference>
<proteinExistence type="inferred from homology"/>
<reference evidence="7 8" key="1">
    <citation type="submission" date="2020-08" db="EMBL/GenBank/DDBJ databases">
        <title>Sequencing the genomes of 1000 actinobacteria strains.</title>
        <authorList>
            <person name="Klenk H.-P."/>
        </authorList>
    </citation>
    <scope>NUCLEOTIDE SEQUENCE [LARGE SCALE GENOMIC DNA]</scope>
    <source>
        <strain evidence="7 8">DSM 102122</strain>
    </source>
</reference>
<name>A0A7W9GW48_9ACTN</name>
<dbReference type="InterPro" id="IPR014284">
    <property type="entry name" value="RNA_pol_sigma-70_dom"/>
</dbReference>
<evidence type="ECO:0000313" key="7">
    <source>
        <dbReference type="EMBL" id="MBB5790761.1"/>
    </source>
</evidence>
<dbReference type="Gene3D" id="1.10.1740.10">
    <property type="match status" value="1"/>
</dbReference>
<dbReference type="InterPro" id="IPR013325">
    <property type="entry name" value="RNA_pol_sigma_r2"/>
</dbReference>
<keyword evidence="4" id="KW-0804">Transcription</keyword>
<dbReference type="InterPro" id="IPR039425">
    <property type="entry name" value="RNA_pol_sigma-70-like"/>
</dbReference>
<dbReference type="EMBL" id="JACHMM010000001">
    <property type="protein sequence ID" value="MBB5790761.1"/>
    <property type="molecule type" value="Genomic_DNA"/>
</dbReference>
<evidence type="ECO:0000256" key="1">
    <source>
        <dbReference type="ARBA" id="ARBA00010641"/>
    </source>
</evidence>
<keyword evidence="2" id="KW-0805">Transcription regulation</keyword>
<dbReference type="PANTHER" id="PTHR43133:SF46">
    <property type="entry name" value="RNA POLYMERASE SIGMA-70 FACTOR ECF SUBFAMILY"/>
    <property type="match status" value="1"/>
</dbReference>
<dbReference type="PANTHER" id="PTHR43133">
    <property type="entry name" value="RNA POLYMERASE ECF-TYPE SIGMA FACTO"/>
    <property type="match status" value="1"/>
</dbReference>
<dbReference type="AlphaFoldDB" id="A0A7W9GW48"/>
<dbReference type="Pfam" id="PF04542">
    <property type="entry name" value="Sigma70_r2"/>
    <property type="match status" value="1"/>
</dbReference>